<dbReference type="OrthoDB" id="10043504at2759"/>
<dbReference type="GO" id="GO:0005829">
    <property type="term" value="C:cytosol"/>
    <property type="evidence" value="ECO:0007669"/>
    <property type="project" value="TreeGrafter"/>
</dbReference>
<evidence type="ECO:0000256" key="7">
    <source>
        <dbReference type="SAM" id="Coils"/>
    </source>
</evidence>
<dbReference type="PROSITE" id="PS50005">
    <property type="entry name" value="TPR"/>
    <property type="match status" value="3"/>
</dbReference>
<dbReference type="PROSITE" id="PS50293">
    <property type="entry name" value="TPR_REGION"/>
    <property type="match status" value="1"/>
</dbReference>
<feature type="repeat" description="TPR" evidence="6">
    <location>
        <begin position="251"/>
        <end position="284"/>
    </location>
</feature>
<evidence type="ECO:0000256" key="2">
    <source>
        <dbReference type="ARBA" id="ARBA00022737"/>
    </source>
</evidence>
<evidence type="ECO:0000256" key="6">
    <source>
        <dbReference type="PROSITE-ProRule" id="PRU00339"/>
    </source>
</evidence>
<dbReference type="FunFam" id="1.25.40.10:FF:000036">
    <property type="entry name" value="interferon-induced protein with tetratricopeptide repeats 5"/>
    <property type="match status" value="1"/>
</dbReference>
<gene>
    <name evidence="9" type="primary">LOC117358642</name>
</gene>
<keyword evidence="8" id="KW-1185">Reference proteome</keyword>
<keyword evidence="2" id="KW-0677">Repeat</keyword>
<keyword evidence="1" id="KW-0399">Innate immunity</keyword>
<proteinExistence type="inferred from homology"/>
<dbReference type="Pfam" id="PF13432">
    <property type="entry name" value="TPR_16"/>
    <property type="match status" value="1"/>
</dbReference>
<keyword evidence="7" id="KW-0175">Coiled coil</keyword>
<dbReference type="Pfam" id="PF13424">
    <property type="entry name" value="TPR_12"/>
    <property type="match status" value="1"/>
</dbReference>
<dbReference type="InterPro" id="IPR011990">
    <property type="entry name" value="TPR-like_helical_dom_sf"/>
</dbReference>
<dbReference type="InterPro" id="IPR019734">
    <property type="entry name" value="TPR_rpt"/>
</dbReference>
<accession>A0A6P8QJC8</accession>
<protein>
    <submittedName>
        <fullName evidence="9">Interferon-induced protein with tetratricopeptide repeats 5-like isoform X1</fullName>
    </submittedName>
</protein>
<feature type="repeat" description="TPR" evidence="6">
    <location>
        <begin position="442"/>
        <end position="475"/>
    </location>
</feature>
<organism evidence="8 9">
    <name type="scientific">Geotrypetes seraphini</name>
    <name type="common">Gaboon caecilian</name>
    <name type="synonym">Caecilia seraphini</name>
    <dbReference type="NCBI Taxonomy" id="260995"/>
    <lineage>
        <taxon>Eukaryota</taxon>
        <taxon>Metazoa</taxon>
        <taxon>Chordata</taxon>
        <taxon>Craniata</taxon>
        <taxon>Vertebrata</taxon>
        <taxon>Euteleostomi</taxon>
        <taxon>Amphibia</taxon>
        <taxon>Gymnophiona</taxon>
        <taxon>Geotrypetes</taxon>
    </lineage>
</organism>
<dbReference type="GeneID" id="117358642"/>
<reference evidence="9" key="1">
    <citation type="submission" date="2025-08" db="UniProtKB">
        <authorList>
            <consortium name="RefSeq"/>
        </authorList>
    </citation>
    <scope>IDENTIFICATION</scope>
</reference>
<dbReference type="RefSeq" id="XP_033795985.1">
    <property type="nucleotide sequence ID" value="XM_033940094.1"/>
</dbReference>
<evidence type="ECO:0000313" key="8">
    <source>
        <dbReference type="Proteomes" id="UP000515159"/>
    </source>
</evidence>
<dbReference type="Proteomes" id="UP000515159">
    <property type="component" value="Chromosome 4"/>
</dbReference>
<dbReference type="Gene3D" id="1.25.40.10">
    <property type="entry name" value="Tetratricopeptide repeat domain"/>
    <property type="match status" value="3"/>
</dbReference>
<name>A0A6P8QJC8_GEOSA</name>
<evidence type="ECO:0000256" key="5">
    <source>
        <dbReference type="ARBA" id="ARBA00038336"/>
    </source>
</evidence>
<evidence type="ECO:0000256" key="1">
    <source>
        <dbReference type="ARBA" id="ARBA00022588"/>
    </source>
</evidence>
<keyword evidence="4" id="KW-0391">Immunity</keyword>
<dbReference type="SMART" id="SM00028">
    <property type="entry name" value="TPR"/>
    <property type="match status" value="6"/>
</dbReference>
<feature type="coiled-coil region" evidence="7">
    <location>
        <begin position="60"/>
        <end position="87"/>
    </location>
</feature>
<sequence>MGEISKDSLKTKLLQLECHFTWGLLKDDSDLNDLEDRLHDQIEILFPNCRSMVYNLLAYVNHLKGNNDEALANLQKAEELIQEVQDDDISKKIITTYGNYAWIYYDMDQLENANTYLGKVEDICKMLLSTSPYKVPVSDVYGEKGWALLKFCGQYYEKAKECFQKALEKDPEGPEWNSGYATAVYCLKGINNKQCTQEDCESVELLRRAIKLNPKDTVLMALLGLKLQDMNRSEEGEKYIKEALEKTPNLPYLLRYAAKFYRRQGMVDEAIKLLKRAVSFTPLSGFLHHQLGICYKKKMIELKKNTHASRSKYSARDDFSKQIQELIWYAIYHFVFVVEQTTKFVYAKIDLANMYVEANQHDKAENMFQEMLKMEKLTDVEKQEIYLSCGQYEEYHKKSESEAIRYYTAGLRLQTGKFAKDLCQRALQKLAERKIQRKGADASGFGILGLVHQLNGEKKEAIECYERALELDPDNEEYLRGLCNMRLSI</sequence>
<dbReference type="SUPFAM" id="SSF48452">
    <property type="entry name" value="TPR-like"/>
    <property type="match status" value="3"/>
</dbReference>
<dbReference type="PANTHER" id="PTHR10271:SF0">
    <property type="entry name" value="INTERFERON-INDUCED PROTEIN WITH TETRATRICOPEPTIDE REPEATS 5"/>
    <property type="match status" value="1"/>
</dbReference>
<dbReference type="AlphaFoldDB" id="A0A6P8QJC8"/>
<dbReference type="InParanoid" id="A0A6P8QJC8"/>
<dbReference type="PANTHER" id="PTHR10271">
    <property type="entry name" value="INTERFERON-INDUCED PROTEIN WITH TETRATRICOPEPTIDE REPEATS"/>
    <property type="match status" value="1"/>
</dbReference>
<keyword evidence="3 6" id="KW-0802">TPR repeat</keyword>
<dbReference type="KEGG" id="gsh:117358642"/>
<comment type="similarity">
    <text evidence="5">Belongs to the IFIT family.</text>
</comment>
<evidence type="ECO:0000256" key="4">
    <source>
        <dbReference type="ARBA" id="ARBA00022859"/>
    </source>
</evidence>
<evidence type="ECO:0000256" key="3">
    <source>
        <dbReference type="ARBA" id="ARBA00022803"/>
    </source>
</evidence>
<dbReference type="Pfam" id="PF00515">
    <property type="entry name" value="TPR_1"/>
    <property type="match status" value="1"/>
</dbReference>
<dbReference type="GO" id="GO:0045087">
    <property type="term" value="P:innate immune response"/>
    <property type="evidence" value="ECO:0007669"/>
    <property type="project" value="UniProtKB-KW"/>
</dbReference>
<dbReference type="FunCoup" id="A0A6P8QJC8">
    <property type="interactions" value="867"/>
</dbReference>
<dbReference type="GO" id="GO:0051607">
    <property type="term" value="P:defense response to virus"/>
    <property type="evidence" value="ECO:0007669"/>
    <property type="project" value="TreeGrafter"/>
</dbReference>
<feature type="repeat" description="TPR" evidence="6">
    <location>
        <begin position="345"/>
        <end position="378"/>
    </location>
</feature>
<evidence type="ECO:0000313" key="9">
    <source>
        <dbReference type="RefSeq" id="XP_033795985.1"/>
    </source>
</evidence>